<evidence type="ECO:0000256" key="5">
    <source>
        <dbReference type="ARBA" id="ARBA00022842"/>
    </source>
</evidence>
<evidence type="ECO:0000256" key="4">
    <source>
        <dbReference type="ARBA" id="ARBA00022801"/>
    </source>
</evidence>
<evidence type="ECO:0000256" key="1">
    <source>
        <dbReference type="ARBA" id="ARBA00001936"/>
    </source>
</evidence>
<evidence type="ECO:0000313" key="9">
    <source>
        <dbReference type="Proteomes" id="UP000574769"/>
    </source>
</evidence>
<feature type="domain" description="Nudix hydrolase" evidence="7">
    <location>
        <begin position="14"/>
        <end position="162"/>
    </location>
</feature>
<dbReference type="Proteomes" id="UP000574769">
    <property type="component" value="Unassembled WGS sequence"/>
</dbReference>
<dbReference type="PANTHER" id="PTHR12318:SF0">
    <property type="entry name" value="ACYL-COENZYME A DIPHOSPHATASE NUDT19"/>
    <property type="match status" value="1"/>
</dbReference>
<evidence type="ECO:0000256" key="6">
    <source>
        <dbReference type="ARBA" id="ARBA00023211"/>
    </source>
</evidence>
<gene>
    <name evidence="8" type="ORF">GGQ96_000279</name>
</gene>
<dbReference type="GO" id="GO:0016818">
    <property type="term" value="F:hydrolase activity, acting on acid anhydrides, in phosphorus-containing anhydrides"/>
    <property type="evidence" value="ECO:0007669"/>
    <property type="project" value="InterPro"/>
</dbReference>
<dbReference type="GO" id="GO:0046872">
    <property type="term" value="F:metal ion binding"/>
    <property type="evidence" value="ECO:0007669"/>
    <property type="project" value="UniProtKB-KW"/>
</dbReference>
<dbReference type="PANTHER" id="PTHR12318">
    <property type="entry name" value="TESTOSTERONE-REGULATED PROTEIN RP2"/>
    <property type="match status" value="1"/>
</dbReference>
<evidence type="ECO:0000313" key="8">
    <source>
        <dbReference type="EMBL" id="MBB4616173.1"/>
    </source>
</evidence>
<comment type="cofactor">
    <cofactor evidence="1">
        <name>Mn(2+)</name>
        <dbReference type="ChEBI" id="CHEBI:29035"/>
    </cofactor>
</comment>
<protein>
    <submittedName>
        <fullName evidence="8">8-oxo-dGTP pyrophosphatase MutT (NUDIX family)</fullName>
    </submittedName>
</protein>
<reference evidence="8 9" key="1">
    <citation type="submission" date="2020-08" db="EMBL/GenBank/DDBJ databases">
        <title>Genomic Encyclopedia of Type Strains, Phase IV (KMG-IV): sequencing the most valuable type-strain genomes for metagenomic binning, comparative biology and taxonomic classification.</title>
        <authorList>
            <person name="Goeker M."/>
        </authorList>
    </citation>
    <scope>NUCLEOTIDE SEQUENCE [LARGE SCALE GENOMIC DNA]</scope>
    <source>
        <strain evidence="8 9">DSM 15867</strain>
    </source>
</reference>
<name>A0A7W7EW52_9SPHN</name>
<comment type="caution">
    <text evidence="8">The sequence shown here is derived from an EMBL/GenBank/DDBJ whole genome shotgun (WGS) entry which is preliminary data.</text>
</comment>
<dbReference type="Gene3D" id="3.90.79.10">
    <property type="entry name" value="Nucleoside Triphosphate Pyrophosphohydrolase"/>
    <property type="match status" value="1"/>
</dbReference>
<dbReference type="InterPro" id="IPR000086">
    <property type="entry name" value="NUDIX_hydrolase_dom"/>
</dbReference>
<keyword evidence="4" id="KW-0378">Hydrolase</keyword>
<evidence type="ECO:0000256" key="2">
    <source>
        <dbReference type="ARBA" id="ARBA00001946"/>
    </source>
</evidence>
<dbReference type="Pfam" id="PF00293">
    <property type="entry name" value="NUDIX"/>
    <property type="match status" value="1"/>
</dbReference>
<proteinExistence type="predicted"/>
<sequence length="263" mass="27965">MVTAMPSPAPSPVDAIPAATIVIMRERDDGPPDLLLVERAATLAFAGGAMVFPGGRVDPGDHRLARRFPDLPCDEAAARVAATRETLEETGLAIGFSAAPGQLAALRQRLHAGEAFDALLDEAGLALDPAVLIPFARWRPEPTEGHHLARIFDTRFYLAALPAGAPPATVDHSENVRLVWTGAAALLAAADSGRAMVIYPTRRNLERLAQFTNFEAAVADAARYPMRTITPRLALRDGHAWLCIPDDAGYPVTAEPIGAAMRG</sequence>
<dbReference type="AlphaFoldDB" id="A0A7W7EW52"/>
<organism evidence="8 9">
    <name type="scientific">Sphingomonas abaci</name>
    <dbReference type="NCBI Taxonomy" id="237611"/>
    <lineage>
        <taxon>Bacteria</taxon>
        <taxon>Pseudomonadati</taxon>
        <taxon>Pseudomonadota</taxon>
        <taxon>Alphaproteobacteria</taxon>
        <taxon>Sphingomonadales</taxon>
        <taxon>Sphingomonadaceae</taxon>
        <taxon>Sphingomonas</taxon>
    </lineage>
</organism>
<dbReference type="InterPro" id="IPR015797">
    <property type="entry name" value="NUDIX_hydrolase-like_dom_sf"/>
</dbReference>
<accession>A0A7W7EW52</accession>
<comment type="cofactor">
    <cofactor evidence="2">
        <name>Mg(2+)</name>
        <dbReference type="ChEBI" id="CHEBI:18420"/>
    </cofactor>
</comment>
<evidence type="ECO:0000259" key="7">
    <source>
        <dbReference type="PROSITE" id="PS51462"/>
    </source>
</evidence>
<dbReference type="RefSeq" id="WP_246360001.1">
    <property type="nucleotide sequence ID" value="NZ_JACHNY010000001.1"/>
</dbReference>
<dbReference type="PROSITE" id="PS51462">
    <property type="entry name" value="NUDIX"/>
    <property type="match status" value="1"/>
</dbReference>
<keyword evidence="5" id="KW-0460">Magnesium</keyword>
<keyword evidence="9" id="KW-1185">Reference proteome</keyword>
<keyword evidence="6" id="KW-0464">Manganese</keyword>
<evidence type="ECO:0000256" key="3">
    <source>
        <dbReference type="ARBA" id="ARBA00022723"/>
    </source>
</evidence>
<dbReference type="EMBL" id="JACHNY010000001">
    <property type="protein sequence ID" value="MBB4616173.1"/>
    <property type="molecule type" value="Genomic_DNA"/>
</dbReference>
<dbReference type="SUPFAM" id="SSF55811">
    <property type="entry name" value="Nudix"/>
    <property type="match status" value="1"/>
</dbReference>
<keyword evidence="3" id="KW-0479">Metal-binding</keyword>
<dbReference type="InterPro" id="IPR039121">
    <property type="entry name" value="NUDT19"/>
</dbReference>